<dbReference type="Gene3D" id="3.90.380.10">
    <property type="entry name" value="Naphthalene 1,2-dioxygenase Alpha Subunit, Chain A, domain 1"/>
    <property type="match status" value="2"/>
</dbReference>
<reference evidence="9" key="1">
    <citation type="submission" date="2023-08" db="EMBL/GenBank/DDBJ databases">
        <title>Rhodospirillaceae gen. nov., a novel taxon isolated from the Yangtze River Yuezi River estuary sludge.</title>
        <authorList>
            <person name="Ruan L."/>
        </authorList>
    </citation>
    <scope>NUCLEOTIDE SEQUENCE [LARGE SCALE GENOMIC DNA]</scope>
    <source>
        <strain evidence="9">R-7</strain>
    </source>
</reference>
<dbReference type="CDD" id="cd03469">
    <property type="entry name" value="Rieske_RO_Alpha_N"/>
    <property type="match status" value="1"/>
</dbReference>
<dbReference type="Gene3D" id="2.102.10.10">
    <property type="entry name" value="Rieske [2Fe-2S] iron-sulphur domain"/>
    <property type="match status" value="1"/>
</dbReference>
<gene>
    <name evidence="8" type="ORF">Q8A70_28245</name>
</gene>
<dbReference type="PANTHER" id="PTHR43756">
    <property type="entry name" value="CHOLINE MONOOXYGENASE, CHLOROPLASTIC"/>
    <property type="match status" value="1"/>
</dbReference>
<name>A0ABU0YV66_9PROT</name>
<dbReference type="InterPro" id="IPR036922">
    <property type="entry name" value="Rieske_2Fe-2S_sf"/>
</dbReference>
<dbReference type="RefSeq" id="WP_379962137.1">
    <property type="nucleotide sequence ID" value="NZ_JAUYVI010000014.1"/>
</dbReference>
<proteinExistence type="predicted"/>
<keyword evidence="5" id="KW-0408">Iron</keyword>
<dbReference type="PANTHER" id="PTHR43756:SF5">
    <property type="entry name" value="CHOLINE MONOOXYGENASE, CHLOROPLASTIC"/>
    <property type="match status" value="1"/>
</dbReference>
<dbReference type="PRINTS" id="PR00090">
    <property type="entry name" value="RNGDIOXGNASE"/>
</dbReference>
<evidence type="ECO:0000256" key="4">
    <source>
        <dbReference type="ARBA" id="ARBA00023002"/>
    </source>
</evidence>
<dbReference type="InterPro" id="IPR015879">
    <property type="entry name" value="Ring_hydroxy_dOase_asu_C_dom"/>
</dbReference>
<keyword evidence="6" id="KW-0411">Iron-sulfur</keyword>
<accession>A0ABU0YV66</accession>
<dbReference type="SUPFAM" id="SSF55961">
    <property type="entry name" value="Bet v1-like"/>
    <property type="match status" value="1"/>
</dbReference>
<keyword evidence="8" id="KW-0223">Dioxygenase</keyword>
<dbReference type="InterPro" id="IPR017941">
    <property type="entry name" value="Rieske_2Fe-2S"/>
</dbReference>
<organism evidence="8 9">
    <name type="scientific">Dongia sedimenti</name>
    <dbReference type="NCBI Taxonomy" id="3064282"/>
    <lineage>
        <taxon>Bacteria</taxon>
        <taxon>Pseudomonadati</taxon>
        <taxon>Pseudomonadota</taxon>
        <taxon>Alphaproteobacteria</taxon>
        <taxon>Rhodospirillales</taxon>
        <taxon>Dongiaceae</taxon>
        <taxon>Dongia</taxon>
    </lineage>
</organism>
<evidence type="ECO:0000256" key="1">
    <source>
        <dbReference type="ARBA" id="ARBA00001962"/>
    </source>
</evidence>
<keyword evidence="9" id="KW-1185">Reference proteome</keyword>
<evidence type="ECO:0000256" key="2">
    <source>
        <dbReference type="ARBA" id="ARBA00022714"/>
    </source>
</evidence>
<keyword evidence="3" id="KW-0479">Metal-binding</keyword>
<dbReference type="InterPro" id="IPR001663">
    <property type="entry name" value="Rng_hydr_dOase-A"/>
</dbReference>
<keyword evidence="2" id="KW-0001">2Fe-2S</keyword>
<dbReference type="SUPFAM" id="SSF50022">
    <property type="entry name" value="ISP domain"/>
    <property type="match status" value="1"/>
</dbReference>
<keyword evidence="4 8" id="KW-0560">Oxidoreductase</keyword>
<evidence type="ECO:0000313" key="8">
    <source>
        <dbReference type="EMBL" id="MDQ7251611.1"/>
    </source>
</evidence>
<dbReference type="EMBL" id="JAUYVI010000014">
    <property type="protein sequence ID" value="MDQ7251611.1"/>
    <property type="molecule type" value="Genomic_DNA"/>
</dbReference>
<comment type="caution">
    <text evidence="8">The sequence shown here is derived from an EMBL/GenBank/DDBJ whole genome shotgun (WGS) entry which is preliminary data.</text>
</comment>
<evidence type="ECO:0000256" key="5">
    <source>
        <dbReference type="ARBA" id="ARBA00023004"/>
    </source>
</evidence>
<evidence type="ECO:0000313" key="9">
    <source>
        <dbReference type="Proteomes" id="UP001230156"/>
    </source>
</evidence>
<evidence type="ECO:0000256" key="3">
    <source>
        <dbReference type="ARBA" id="ARBA00022723"/>
    </source>
</evidence>
<dbReference type="Proteomes" id="UP001230156">
    <property type="component" value="Unassembled WGS sequence"/>
</dbReference>
<evidence type="ECO:0000256" key="6">
    <source>
        <dbReference type="ARBA" id="ARBA00023014"/>
    </source>
</evidence>
<evidence type="ECO:0000259" key="7">
    <source>
        <dbReference type="PROSITE" id="PS51296"/>
    </source>
</evidence>
<protein>
    <submittedName>
        <fullName evidence="8">Aromatic ring-hydroxylating dioxygenase subunit alpha</fullName>
        <ecNumber evidence="8">1.14.13.-</ecNumber>
    </submittedName>
</protein>
<comment type="cofactor">
    <cofactor evidence="1">
        <name>Fe cation</name>
        <dbReference type="ChEBI" id="CHEBI:24875"/>
    </cofactor>
</comment>
<dbReference type="EC" id="1.14.13.-" evidence="8"/>
<dbReference type="CDD" id="cd00680">
    <property type="entry name" value="RHO_alpha_C"/>
    <property type="match status" value="1"/>
</dbReference>
<dbReference type="Pfam" id="PF00355">
    <property type="entry name" value="Rieske"/>
    <property type="match status" value="1"/>
</dbReference>
<dbReference type="GO" id="GO:0051213">
    <property type="term" value="F:dioxygenase activity"/>
    <property type="evidence" value="ECO:0007669"/>
    <property type="project" value="UniProtKB-KW"/>
</dbReference>
<dbReference type="PROSITE" id="PS51296">
    <property type="entry name" value="RIESKE"/>
    <property type="match status" value="1"/>
</dbReference>
<feature type="domain" description="Rieske" evidence="7">
    <location>
        <begin position="33"/>
        <end position="141"/>
    </location>
</feature>
<sequence>MRNSRDETLPGWTYDNAEFFALEREHLLLSSWALAGHRSDLKAPGDFLSVESCGERGLVVRGEDGKLRGFYNTCRHRAHALVSTEKGSCGHAIRCPYHGWSYNYDGTLKAIAAEKSFPDIDKAEFGLRPIEVEEFLGFVFVRFKSPLDSRGAMSVAERFAPYRAEMEAYRTTEMVSRGTGWHCDIPVDWKNLIDNYLEGYHVPTGHPGLQRMFGSSYTAEAQPSGVSRQIGIIRDKPSENWSERMYQRVAPQPEHLPESRRRAWCYYTLLPNLALDLYPEQVTSFEVMPIGPGKSRLRARRWTLPDQDRRHRAAQYLSYRINSQVQREDEELVASVQQGLKSRGYSFGIFSEKEAALRQLHEMVRQAVPVALLAEPPEPGTLAAVNAKLHHDLAA</sequence>
<dbReference type="Pfam" id="PF00848">
    <property type="entry name" value="Ring_hydroxyl_A"/>
    <property type="match status" value="1"/>
</dbReference>